<keyword evidence="3" id="KW-1185">Reference proteome</keyword>
<name>A0A165G628_9NEIS</name>
<sequence length="167" mass="17714">MRYALWWPLLGLLAGCNWFNNVTGLSHEANKAIGAACRQTGRSLEACYQLNPDADKAQIYAGWREMHEYMEKHKLETMAPAAPPPAVKDAASAPPSKPAPSAAPRAPLSDEAADKAAQTDPQVEAVLSAIRAKTRAPDGDASEQGRLLNLINELNDAPAAARAAASS</sequence>
<dbReference type="RefSeq" id="WP_066609399.1">
    <property type="nucleotide sequence ID" value="NZ_LQQU01000002.1"/>
</dbReference>
<dbReference type="OrthoDB" id="8527508at2"/>
<proteinExistence type="predicted"/>
<dbReference type="EMBL" id="LQQU01000002">
    <property type="protein sequence ID" value="KZE35215.1"/>
    <property type="molecule type" value="Genomic_DNA"/>
</dbReference>
<feature type="compositionally biased region" description="Low complexity" evidence="1">
    <location>
        <begin position="87"/>
        <end position="107"/>
    </location>
</feature>
<comment type="caution">
    <text evidence="2">The sequence shown here is derived from an EMBL/GenBank/DDBJ whole genome shotgun (WGS) entry which is preliminary data.</text>
</comment>
<dbReference type="Proteomes" id="UP000076625">
    <property type="component" value="Unassembled WGS sequence"/>
</dbReference>
<accession>A0A165G628</accession>
<feature type="region of interest" description="Disordered" evidence="1">
    <location>
        <begin position="76"/>
        <end position="144"/>
    </location>
</feature>
<organism evidence="2 3">
    <name type="scientific">Crenobacter luteus</name>
    <dbReference type="NCBI Taxonomy" id="1452487"/>
    <lineage>
        <taxon>Bacteria</taxon>
        <taxon>Pseudomonadati</taxon>
        <taxon>Pseudomonadota</taxon>
        <taxon>Betaproteobacteria</taxon>
        <taxon>Neisseriales</taxon>
        <taxon>Neisseriaceae</taxon>
        <taxon>Crenobacter</taxon>
    </lineage>
</organism>
<dbReference type="PROSITE" id="PS51257">
    <property type="entry name" value="PROKAR_LIPOPROTEIN"/>
    <property type="match status" value="1"/>
</dbReference>
<dbReference type="STRING" id="1452487.AVW16_04095"/>
<evidence type="ECO:0000313" key="3">
    <source>
        <dbReference type="Proteomes" id="UP000076625"/>
    </source>
</evidence>
<protein>
    <submittedName>
        <fullName evidence="2">Uncharacterized protein</fullName>
    </submittedName>
</protein>
<evidence type="ECO:0000313" key="2">
    <source>
        <dbReference type="EMBL" id="KZE35215.1"/>
    </source>
</evidence>
<reference evidence="3" key="1">
    <citation type="submission" date="2016-01" db="EMBL/GenBank/DDBJ databases">
        <title>Draft genome of Chromobacterium sp. F49.</title>
        <authorList>
            <person name="Hong K.W."/>
        </authorList>
    </citation>
    <scope>NUCLEOTIDE SEQUENCE [LARGE SCALE GENOMIC DNA]</scope>
    <source>
        <strain evidence="3">CN10</strain>
    </source>
</reference>
<gene>
    <name evidence="2" type="ORF">AVW16_04095</name>
</gene>
<evidence type="ECO:0000256" key="1">
    <source>
        <dbReference type="SAM" id="MobiDB-lite"/>
    </source>
</evidence>
<dbReference type="AlphaFoldDB" id="A0A165G628"/>